<comment type="cofactor">
    <cofactor evidence="13">
        <name>Mg(2+)</name>
        <dbReference type="ChEBI" id="CHEBI:18420"/>
    </cofactor>
    <cofactor evidence="13">
        <name>Ca(2+)</name>
        <dbReference type="ChEBI" id="CHEBI:29108"/>
    </cofactor>
</comment>
<evidence type="ECO:0000259" key="15">
    <source>
        <dbReference type="Pfam" id="PF09298"/>
    </source>
</evidence>
<dbReference type="AlphaFoldDB" id="A0A9W9CKC1"/>
<evidence type="ECO:0000256" key="11">
    <source>
        <dbReference type="PIRSR" id="PIRSR605959-2"/>
    </source>
</evidence>
<dbReference type="GO" id="GO:0004334">
    <property type="term" value="F:fumarylacetoacetase activity"/>
    <property type="evidence" value="ECO:0007669"/>
    <property type="project" value="UniProtKB-UniRule"/>
</dbReference>
<comment type="catalytic activity">
    <reaction evidence="13">
        <text>4-fumarylacetoacetate + H2O = acetoacetate + fumarate + H(+)</text>
        <dbReference type="Rhea" id="RHEA:10244"/>
        <dbReference type="ChEBI" id="CHEBI:13705"/>
        <dbReference type="ChEBI" id="CHEBI:15377"/>
        <dbReference type="ChEBI" id="CHEBI:15378"/>
        <dbReference type="ChEBI" id="CHEBI:18034"/>
        <dbReference type="ChEBI" id="CHEBI:29806"/>
        <dbReference type="EC" id="3.7.1.2"/>
    </reaction>
</comment>
<organism evidence="16 17">
    <name type="scientific">Neocucurbitaria cava</name>
    <dbReference type="NCBI Taxonomy" id="798079"/>
    <lineage>
        <taxon>Eukaryota</taxon>
        <taxon>Fungi</taxon>
        <taxon>Dikarya</taxon>
        <taxon>Ascomycota</taxon>
        <taxon>Pezizomycotina</taxon>
        <taxon>Dothideomycetes</taxon>
        <taxon>Pleosporomycetidae</taxon>
        <taxon>Pleosporales</taxon>
        <taxon>Pleosporineae</taxon>
        <taxon>Cucurbitariaceae</taxon>
        <taxon>Neocucurbitaria</taxon>
    </lineage>
</organism>
<feature type="binding site" evidence="12">
    <location>
        <position position="246"/>
    </location>
    <ligand>
        <name>Ca(2+)</name>
        <dbReference type="ChEBI" id="CHEBI:29108"/>
    </ligand>
</feature>
<dbReference type="InterPro" id="IPR036663">
    <property type="entry name" value="Fumarylacetoacetase_C_sf"/>
</dbReference>
<sequence length="435" mass="47257">MASLRSWYSIPRGSHFSLANIPFGIISTATSTSPRVAVAIGDHALDLEAFAANNGFSGLSTIQPHQAVFSQPSLNAFAALGRPIHSVVRKYIQGVFAEDTPFPDVLKTNSTLQKQVLLPLKEVQAHLPFKIGDYTDFFAGMNHAYNCGVIFRGPQNALQPNYKHLPVGYHGRASSVVPSGTPIRRPNGQILLNPSAEKKVPTFSPCKKLDIELELGAFVCGSNEQGVPIPIEKAEENLFGVVLMNDWSARDIQAWEYVPLGPFNAKNFGTTISTWVVLADALEPFKARSLENDNEVLPYLREKDDKTVYDIDLQVDVKTSSGSTTTISNVNARNLLWSFPQMLAHHTITGCPFQPGDLLGSGTISGNSSAEYGSFIEQSENGKTPITLEGGEKRTFLEDGDEITIRGVCGTDEEALVGFGECVGRIEPALTLKFA</sequence>
<feature type="domain" description="Fumarylacetoacetase N-terminal" evidence="15">
    <location>
        <begin position="19"/>
        <end position="128"/>
    </location>
</feature>
<dbReference type="Pfam" id="PF01557">
    <property type="entry name" value="FAA_hydrolase"/>
    <property type="match status" value="1"/>
</dbReference>
<feature type="binding site" evidence="11">
    <location>
        <position position="152"/>
    </location>
    <ligand>
        <name>substrate</name>
    </ligand>
</feature>
<feature type="domain" description="Fumarylacetoacetase-like C-terminal" evidence="14">
    <location>
        <begin position="159"/>
        <end position="422"/>
    </location>
</feature>
<feature type="binding site" evidence="11">
    <location>
        <position position="257"/>
    </location>
    <ligand>
        <name>substrate</name>
    </ligand>
</feature>
<feature type="binding site" evidence="12">
    <location>
        <position position="212"/>
    </location>
    <ligand>
        <name>Ca(2+)</name>
        <dbReference type="ChEBI" id="CHEBI:29108"/>
    </ligand>
</feature>
<dbReference type="NCBIfam" id="TIGR01266">
    <property type="entry name" value="fum_ac_acetase"/>
    <property type="match status" value="1"/>
</dbReference>
<evidence type="ECO:0000256" key="5">
    <source>
        <dbReference type="ARBA" id="ARBA00022801"/>
    </source>
</evidence>
<evidence type="ECO:0000256" key="13">
    <source>
        <dbReference type="RuleBase" id="RU366008"/>
    </source>
</evidence>
<feature type="binding site" evidence="12">
    <location>
        <position position="246"/>
    </location>
    <ligand>
        <name>Mg(2+)</name>
        <dbReference type="ChEBI" id="CHEBI:18420"/>
    </ligand>
</feature>
<feature type="binding site" evidence="12">
    <location>
        <position position="270"/>
    </location>
    <ligand>
        <name>Mg(2+)</name>
        <dbReference type="ChEBI" id="CHEBI:18420"/>
    </ligand>
</feature>
<dbReference type="InterPro" id="IPR015377">
    <property type="entry name" value="Fumarylacetoacetase_N"/>
</dbReference>
<gene>
    <name evidence="16" type="ORF">N0V83_006928</name>
</gene>
<evidence type="ECO:0000313" key="16">
    <source>
        <dbReference type="EMBL" id="KAJ4367347.1"/>
    </source>
</evidence>
<keyword evidence="9 13" id="KW-0585">Phenylalanine catabolism</keyword>
<evidence type="ECO:0000259" key="14">
    <source>
        <dbReference type="Pfam" id="PF01557"/>
    </source>
</evidence>
<evidence type="ECO:0000256" key="6">
    <source>
        <dbReference type="ARBA" id="ARBA00022837"/>
    </source>
</evidence>
<feature type="active site" description="Proton acceptor" evidence="10">
    <location>
        <position position="143"/>
    </location>
</feature>
<evidence type="ECO:0000256" key="10">
    <source>
        <dbReference type="PIRSR" id="PIRSR605959-1"/>
    </source>
</evidence>
<evidence type="ECO:0000256" key="1">
    <source>
        <dbReference type="ARBA" id="ARBA00004782"/>
    </source>
</evidence>
<comment type="caution">
    <text evidence="16">The sequence shown here is derived from an EMBL/GenBank/DDBJ whole genome shotgun (WGS) entry which is preliminary data.</text>
</comment>
<name>A0A9W9CKC1_9PLEO</name>
<feature type="binding site" evidence="12">
    <location>
        <position position="266"/>
    </location>
    <ligand>
        <name>Mg(2+)</name>
        <dbReference type="ChEBI" id="CHEBI:18420"/>
    </ligand>
</feature>
<dbReference type="PANTHER" id="PTHR43069:SF2">
    <property type="entry name" value="FUMARYLACETOACETASE"/>
    <property type="match status" value="1"/>
</dbReference>
<dbReference type="Gene3D" id="3.90.850.10">
    <property type="entry name" value="Fumarylacetoacetase-like, C-terminal domain"/>
    <property type="match status" value="1"/>
</dbReference>
<dbReference type="GO" id="GO:1902000">
    <property type="term" value="P:homogentisate catabolic process"/>
    <property type="evidence" value="ECO:0007669"/>
    <property type="project" value="TreeGrafter"/>
</dbReference>
<evidence type="ECO:0000256" key="9">
    <source>
        <dbReference type="ARBA" id="ARBA00023232"/>
    </source>
</evidence>
<dbReference type="Proteomes" id="UP001140560">
    <property type="component" value="Unassembled WGS sequence"/>
</dbReference>
<dbReference type="InterPro" id="IPR005959">
    <property type="entry name" value="Fumarylacetoacetase"/>
</dbReference>
<keyword evidence="5 13" id="KW-0378">Hydrolase</keyword>
<evidence type="ECO:0000256" key="4">
    <source>
        <dbReference type="ARBA" id="ARBA00022723"/>
    </source>
</evidence>
<dbReference type="OrthoDB" id="9971669at2759"/>
<keyword evidence="17" id="KW-1185">Reference proteome</keyword>
<dbReference type="InterPro" id="IPR011234">
    <property type="entry name" value="Fumarylacetoacetase-like_C"/>
</dbReference>
<comment type="pathway">
    <text evidence="1 13">Amino-acid degradation; L-phenylalanine degradation; acetoacetate and fumarate from L-phenylalanine: step 6/6.</text>
</comment>
<feature type="binding site" evidence="11">
    <location>
        <position position="138"/>
    </location>
    <ligand>
        <name>substrate</name>
    </ligand>
</feature>
<feature type="binding site" evidence="11">
    <location>
        <position position="253"/>
    </location>
    <ligand>
        <name>substrate</name>
    </ligand>
</feature>
<evidence type="ECO:0000256" key="3">
    <source>
        <dbReference type="ARBA" id="ARBA00012094"/>
    </source>
</evidence>
<dbReference type="EC" id="3.7.1.2" evidence="3 13"/>
<evidence type="ECO:0000256" key="2">
    <source>
        <dbReference type="ARBA" id="ARBA00010211"/>
    </source>
</evidence>
<dbReference type="PANTHER" id="PTHR43069">
    <property type="entry name" value="FUMARYLACETOACETASE"/>
    <property type="match status" value="1"/>
</dbReference>
<evidence type="ECO:0000256" key="7">
    <source>
        <dbReference type="ARBA" id="ARBA00022842"/>
    </source>
</evidence>
<keyword evidence="7 12" id="KW-0460">Magnesium</keyword>
<dbReference type="InterPro" id="IPR036462">
    <property type="entry name" value="Fumarylacetoacetase_N_sf"/>
</dbReference>
<evidence type="ECO:0000313" key="17">
    <source>
        <dbReference type="Proteomes" id="UP001140560"/>
    </source>
</evidence>
<reference evidence="16" key="1">
    <citation type="submission" date="2022-10" db="EMBL/GenBank/DDBJ databases">
        <title>Tapping the CABI collections for fungal endophytes: first genome assemblies for Collariella, Neodidymelliopsis, Ascochyta clinopodiicola, Didymella pomorum, Didymosphaeria variabile, Neocosmospora piperis and Neocucurbitaria cava.</title>
        <authorList>
            <person name="Hill R."/>
        </authorList>
    </citation>
    <scope>NUCLEOTIDE SEQUENCE</scope>
    <source>
        <strain evidence="16">IMI 356814</strain>
    </source>
</reference>
<keyword evidence="8 13" id="KW-0828">Tyrosine catabolism</keyword>
<keyword evidence="4 12" id="KW-0479">Metal-binding</keyword>
<dbReference type="Gene3D" id="2.30.30.230">
    <property type="entry name" value="Fumarylacetoacetase, N-terminal domain"/>
    <property type="match status" value="1"/>
</dbReference>
<dbReference type="FunFam" id="3.90.850.10:FF:000009">
    <property type="entry name" value="Fumarylacetoacetase"/>
    <property type="match status" value="1"/>
</dbReference>
<dbReference type="Pfam" id="PF09298">
    <property type="entry name" value="FAA_hydrolase_N"/>
    <property type="match status" value="1"/>
</dbReference>
<dbReference type="SUPFAM" id="SSF56529">
    <property type="entry name" value="FAH"/>
    <property type="match status" value="1"/>
</dbReference>
<feature type="binding site" evidence="11">
    <location>
        <position position="363"/>
    </location>
    <ligand>
        <name>substrate</name>
    </ligand>
</feature>
<evidence type="ECO:0000256" key="8">
    <source>
        <dbReference type="ARBA" id="ARBA00022878"/>
    </source>
</evidence>
<dbReference type="EMBL" id="JAPEUY010000012">
    <property type="protein sequence ID" value="KAJ4367347.1"/>
    <property type="molecule type" value="Genomic_DNA"/>
</dbReference>
<dbReference type="GO" id="GO:0006559">
    <property type="term" value="P:L-phenylalanine catabolic process"/>
    <property type="evidence" value="ECO:0007669"/>
    <property type="project" value="UniProtKB-UniRule"/>
</dbReference>
<keyword evidence="6 12" id="KW-0106">Calcium</keyword>
<dbReference type="GO" id="GO:0006572">
    <property type="term" value="P:L-tyrosine catabolic process"/>
    <property type="evidence" value="ECO:0007669"/>
    <property type="project" value="UniProtKB-UniRule"/>
</dbReference>
<evidence type="ECO:0000256" key="12">
    <source>
        <dbReference type="PIRSR" id="PIRSR605959-3"/>
    </source>
</evidence>
<dbReference type="GO" id="GO:0046872">
    <property type="term" value="F:metal ion binding"/>
    <property type="evidence" value="ECO:0007669"/>
    <property type="project" value="UniProtKB-UniRule"/>
</dbReference>
<feature type="binding site" evidence="12">
    <location>
        <position position="136"/>
    </location>
    <ligand>
        <name>Ca(2+)</name>
        <dbReference type="ChEBI" id="CHEBI:29108"/>
    </ligand>
</feature>
<proteinExistence type="inferred from homology"/>
<comment type="similarity">
    <text evidence="2 13">Belongs to the FAH family.</text>
</comment>
<protein>
    <recommendedName>
        <fullName evidence="3 13">Fumarylacetoacetase</fullName>
        <ecNumber evidence="3 13">3.7.1.2</ecNumber>
    </recommendedName>
    <alternativeName>
        <fullName evidence="13">Fumarylacetoacetate hydrolase</fullName>
    </alternativeName>
</protein>
<feature type="binding site" evidence="12">
    <location>
        <position position="214"/>
    </location>
    <ligand>
        <name>Ca(2+)</name>
        <dbReference type="ChEBI" id="CHEBI:29108"/>
    </ligand>
</feature>
<accession>A0A9W9CKC1</accession>
<dbReference type="SUPFAM" id="SSF63433">
    <property type="entry name" value="Fumarylacetoacetate hydrolase, FAH, N-terminal domain"/>
    <property type="match status" value="1"/>
</dbReference>